<organism evidence="2">
    <name type="scientific">viral metagenome</name>
    <dbReference type="NCBI Taxonomy" id="1070528"/>
    <lineage>
        <taxon>unclassified sequences</taxon>
        <taxon>metagenomes</taxon>
        <taxon>organismal metagenomes</taxon>
    </lineage>
</organism>
<dbReference type="SUPFAM" id="SSF57850">
    <property type="entry name" value="RING/U-box"/>
    <property type="match status" value="1"/>
</dbReference>
<dbReference type="PROSITE" id="PS50089">
    <property type="entry name" value="ZF_RING_2"/>
    <property type="match status" value="1"/>
</dbReference>
<proteinExistence type="predicted"/>
<dbReference type="AlphaFoldDB" id="A0A6C0JZQ2"/>
<accession>A0A6C0JZQ2</accession>
<feature type="domain" description="RING-type" evidence="1">
    <location>
        <begin position="25"/>
        <end position="69"/>
    </location>
</feature>
<evidence type="ECO:0000313" key="2">
    <source>
        <dbReference type="EMBL" id="QHU09254.1"/>
    </source>
</evidence>
<dbReference type="Gene3D" id="3.30.40.10">
    <property type="entry name" value="Zinc/RING finger domain, C3HC4 (zinc finger)"/>
    <property type="match status" value="1"/>
</dbReference>
<evidence type="ECO:0000259" key="1">
    <source>
        <dbReference type="PROSITE" id="PS50089"/>
    </source>
</evidence>
<dbReference type="EMBL" id="MN740706">
    <property type="protein sequence ID" value="QHU09254.1"/>
    <property type="molecule type" value="Genomic_DNA"/>
</dbReference>
<dbReference type="InterPro" id="IPR013083">
    <property type="entry name" value="Znf_RING/FYVE/PHD"/>
</dbReference>
<reference evidence="2" key="1">
    <citation type="journal article" date="2020" name="Nature">
        <title>Giant virus diversity and host interactions through global metagenomics.</title>
        <authorList>
            <person name="Schulz F."/>
            <person name="Roux S."/>
            <person name="Paez-Espino D."/>
            <person name="Jungbluth S."/>
            <person name="Walsh D.A."/>
            <person name="Denef V.J."/>
            <person name="McMahon K.D."/>
            <person name="Konstantinidis K.T."/>
            <person name="Eloe-Fadrosh E.A."/>
            <person name="Kyrpides N.C."/>
            <person name="Woyke T."/>
        </authorList>
    </citation>
    <scope>NUCLEOTIDE SEQUENCE</scope>
    <source>
        <strain evidence="2">GVMAG-S-1074260-58</strain>
    </source>
</reference>
<name>A0A6C0JZQ2_9ZZZZ</name>
<dbReference type="InterPro" id="IPR001841">
    <property type="entry name" value="Znf_RING"/>
</dbReference>
<protein>
    <recommendedName>
        <fullName evidence="1">RING-type domain-containing protein</fullName>
    </recommendedName>
</protein>
<sequence length="77" mass="9043">MKNMFNDSSDTLRIHVTDSHTEIECCVCYSNYGGRTTQFYNCINIGYHYICNYCYNEWSNHSSVCPMCRSNQHDIIP</sequence>